<accession>A0ABN2NLQ3</accession>
<reference evidence="1 2" key="1">
    <citation type="journal article" date="2019" name="Int. J. Syst. Evol. Microbiol.">
        <title>The Global Catalogue of Microorganisms (GCM) 10K type strain sequencing project: providing services to taxonomists for standard genome sequencing and annotation.</title>
        <authorList>
            <consortium name="The Broad Institute Genomics Platform"/>
            <consortium name="The Broad Institute Genome Sequencing Center for Infectious Disease"/>
            <person name="Wu L."/>
            <person name="Ma J."/>
        </authorList>
    </citation>
    <scope>NUCLEOTIDE SEQUENCE [LARGE SCALE GENOMIC DNA]</scope>
    <source>
        <strain evidence="1 2">JCM 16009</strain>
    </source>
</reference>
<dbReference type="Proteomes" id="UP001500449">
    <property type="component" value="Unassembled WGS sequence"/>
</dbReference>
<evidence type="ECO:0000313" key="1">
    <source>
        <dbReference type="EMBL" id="GAA1872328.1"/>
    </source>
</evidence>
<gene>
    <name evidence="1" type="ORF">GCM10009836_61550</name>
</gene>
<evidence type="ECO:0000313" key="2">
    <source>
        <dbReference type="Proteomes" id="UP001500449"/>
    </source>
</evidence>
<name>A0ABN2NLQ3_9PSEU</name>
<proteinExistence type="predicted"/>
<sequence>MNTVPSGYGAFDGDMPSLYSAAVGALGICIVYQVKRPVVTGVVLGGTSAEPAVEQVFELKSGSTAVAEQINDLVRALRSKLAGASIDRCVVKVADQSPKPSKLQAPRTRLMIEGALVFGCRDQGIVDIRIMNGRDIGLALGCSKDAAVKAGGDLAEKHAGACSAALAALGG</sequence>
<dbReference type="EMBL" id="BAAAQK010000025">
    <property type="protein sequence ID" value="GAA1872328.1"/>
    <property type="molecule type" value="Genomic_DNA"/>
</dbReference>
<comment type="caution">
    <text evidence="1">The sequence shown here is derived from an EMBL/GenBank/DDBJ whole genome shotgun (WGS) entry which is preliminary data.</text>
</comment>
<organism evidence="1 2">
    <name type="scientific">Pseudonocardia ailaonensis</name>
    <dbReference type="NCBI Taxonomy" id="367279"/>
    <lineage>
        <taxon>Bacteria</taxon>
        <taxon>Bacillati</taxon>
        <taxon>Actinomycetota</taxon>
        <taxon>Actinomycetes</taxon>
        <taxon>Pseudonocardiales</taxon>
        <taxon>Pseudonocardiaceae</taxon>
        <taxon>Pseudonocardia</taxon>
    </lineage>
</organism>
<keyword evidence="2" id="KW-1185">Reference proteome</keyword>
<protein>
    <submittedName>
        <fullName evidence="1">Uncharacterized protein</fullName>
    </submittedName>
</protein>